<dbReference type="Gene3D" id="2.30.30.100">
    <property type="match status" value="1"/>
</dbReference>
<dbReference type="GO" id="GO:0005683">
    <property type="term" value="C:U7 snRNP"/>
    <property type="evidence" value="ECO:0007669"/>
    <property type="project" value="TreeGrafter"/>
</dbReference>
<dbReference type="GO" id="GO:0006398">
    <property type="term" value="P:mRNA 3'-end processing by stem-loop binding and cleavage"/>
    <property type="evidence" value="ECO:0007669"/>
    <property type="project" value="TreeGrafter"/>
</dbReference>
<dbReference type="SMART" id="SM00651">
    <property type="entry name" value="Sm"/>
    <property type="match status" value="1"/>
</dbReference>
<dbReference type="AlphaFoldDB" id="A0A834Y350"/>
<dbReference type="Pfam" id="PF01423">
    <property type="entry name" value="LSM"/>
    <property type="match status" value="1"/>
</dbReference>
<comment type="caution">
    <text evidence="2">The sequence shown here is derived from an EMBL/GenBank/DDBJ whole genome shotgun (WGS) entry which is preliminary data.</text>
</comment>
<reference evidence="2 3" key="1">
    <citation type="submission" date="2020-08" db="EMBL/GenBank/DDBJ databases">
        <title>Aphidius gifuensis genome sequencing and assembly.</title>
        <authorList>
            <person name="Du Z."/>
        </authorList>
    </citation>
    <scope>NUCLEOTIDE SEQUENCE [LARGE SCALE GENOMIC DNA]</scope>
    <source>
        <strain evidence="2">YNYX2018</strain>
        <tissue evidence="2">Adults</tissue>
    </source>
</reference>
<dbReference type="InterPro" id="IPR047575">
    <property type="entry name" value="Sm"/>
</dbReference>
<evidence type="ECO:0000313" key="3">
    <source>
        <dbReference type="Proteomes" id="UP000639338"/>
    </source>
</evidence>
<sequence>MADLNNSSSDESTDASNSQFDSLKALYSSKYKIPIPEAPIYDNINKYDSVLNENLHKNNNSNKKTSKDAAVKSVPTRRFLPHQQPVECKRPVHRINSNRNVLAKMENIDGPLQLLFNCMQMKTKIKVLTRNARGIRGYIEAYVAAFDKHWNLALEDCTEVWTRKIKRKAPALGIAAKFKAIEEDTPKVIVKECNEKTETLERHVPQILLRGEQVAVIIKVN</sequence>
<dbReference type="OrthoDB" id="10002367at2759"/>
<dbReference type="Proteomes" id="UP000639338">
    <property type="component" value="Unassembled WGS sequence"/>
</dbReference>
<dbReference type="CDD" id="cd01739">
    <property type="entry name" value="LSm11_M"/>
    <property type="match status" value="1"/>
</dbReference>
<keyword evidence="3" id="KW-1185">Reference proteome</keyword>
<accession>A0A834Y350</accession>
<dbReference type="InterPro" id="IPR001163">
    <property type="entry name" value="Sm_dom_euk/arc"/>
</dbReference>
<evidence type="ECO:0000313" key="2">
    <source>
        <dbReference type="EMBL" id="KAF7996204.1"/>
    </source>
</evidence>
<dbReference type="GO" id="GO:0071209">
    <property type="term" value="F:U7 snRNA binding"/>
    <property type="evidence" value="ECO:0007669"/>
    <property type="project" value="InterPro"/>
</dbReference>
<dbReference type="EMBL" id="JACMRX010000001">
    <property type="protein sequence ID" value="KAF7996204.1"/>
    <property type="molecule type" value="Genomic_DNA"/>
</dbReference>
<evidence type="ECO:0000259" key="1">
    <source>
        <dbReference type="PROSITE" id="PS52002"/>
    </source>
</evidence>
<dbReference type="PANTHER" id="PTHR21415">
    <property type="entry name" value="U7 SNRNA-ASSOCIATED SM-LIKE PROTEIN LSM11"/>
    <property type="match status" value="1"/>
</dbReference>
<protein>
    <recommendedName>
        <fullName evidence="1">Sm domain-containing protein</fullName>
    </recommendedName>
</protein>
<proteinExistence type="predicted"/>
<feature type="domain" description="Sm" evidence="1">
    <location>
        <begin position="112"/>
        <end position="221"/>
    </location>
</feature>
<dbReference type="PANTHER" id="PTHR21415:SF1">
    <property type="entry name" value="U7 SNRNA-ASSOCIATED SM-LIKE PROTEIN LSM11"/>
    <property type="match status" value="1"/>
</dbReference>
<dbReference type="SUPFAM" id="SSF50182">
    <property type="entry name" value="Sm-like ribonucleoproteins"/>
    <property type="match status" value="1"/>
</dbReference>
<organism evidence="2 3">
    <name type="scientific">Aphidius gifuensis</name>
    <name type="common">Parasitoid wasp</name>
    <dbReference type="NCBI Taxonomy" id="684658"/>
    <lineage>
        <taxon>Eukaryota</taxon>
        <taxon>Metazoa</taxon>
        <taxon>Ecdysozoa</taxon>
        <taxon>Arthropoda</taxon>
        <taxon>Hexapoda</taxon>
        <taxon>Insecta</taxon>
        <taxon>Pterygota</taxon>
        <taxon>Neoptera</taxon>
        <taxon>Endopterygota</taxon>
        <taxon>Hymenoptera</taxon>
        <taxon>Apocrita</taxon>
        <taxon>Ichneumonoidea</taxon>
        <taxon>Braconidae</taxon>
        <taxon>Aphidiinae</taxon>
        <taxon>Aphidius</taxon>
    </lineage>
</organism>
<dbReference type="InterPro" id="IPR034109">
    <property type="entry name" value="Lsm11_M"/>
</dbReference>
<dbReference type="PROSITE" id="PS52002">
    <property type="entry name" value="SM"/>
    <property type="match status" value="1"/>
</dbReference>
<dbReference type="InterPro" id="IPR010920">
    <property type="entry name" value="LSM_dom_sf"/>
</dbReference>
<name>A0A834Y350_APHGI</name>
<dbReference type="InterPro" id="IPR039267">
    <property type="entry name" value="Lsm11"/>
</dbReference>
<gene>
    <name evidence="2" type="ORF">HCN44_001836</name>
</gene>